<evidence type="ECO:0000256" key="8">
    <source>
        <dbReference type="ARBA" id="ARBA00023317"/>
    </source>
</evidence>
<feature type="chain" id="PRO_5035347996" description="Aspartate 1-decarboxylase alpha chain" evidence="9">
    <location>
        <begin position="26"/>
        <end position="120"/>
    </location>
</feature>
<dbReference type="AlphaFoldDB" id="A0A809S7V8"/>
<dbReference type="GO" id="GO:0004068">
    <property type="term" value="F:aspartate 1-decarboxylase activity"/>
    <property type="evidence" value="ECO:0007669"/>
    <property type="project" value="UniProtKB-UniRule"/>
</dbReference>
<evidence type="ECO:0000256" key="1">
    <source>
        <dbReference type="ARBA" id="ARBA00022490"/>
    </source>
</evidence>
<evidence type="ECO:0000256" key="9">
    <source>
        <dbReference type="HAMAP-Rule" id="MF_00446"/>
    </source>
</evidence>
<dbReference type="InterPro" id="IPR003190">
    <property type="entry name" value="Asp_decarbox"/>
</dbReference>
<keyword evidence="7 9" id="KW-0704">Schiff base</keyword>
<dbReference type="InterPro" id="IPR009010">
    <property type="entry name" value="Asp_de-COase-like_dom_sf"/>
</dbReference>
<dbReference type="KEGG" id="npy:NPRO_01260"/>
<dbReference type="HAMAP" id="MF_00446">
    <property type="entry name" value="PanD"/>
    <property type="match status" value="1"/>
</dbReference>
<comment type="similarity">
    <text evidence="9">Belongs to the PanD family.</text>
</comment>
<protein>
    <recommendedName>
        <fullName evidence="9">Aspartate 1-decarboxylase</fullName>
        <ecNumber evidence="9">4.1.1.11</ecNumber>
    </recommendedName>
    <alternativeName>
        <fullName evidence="9">Aspartate alpha-decarboxylase</fullName>
    </alternativeName>
    <component>
        <recommendedName>
            <fullName evidence="9">Aspartate 1-decarboxylase beta chain</fullName>
        </recommendedName>
    </component>
    <component>
        <recommendedName>
            <fullName evidence="9">Aspartate 1-decarboxylase alpha chain</fullName>
        </recommendedName>
    </component>
</protein>
<comment type="pathway">
    <text evidence="9">Cofactor biosynthesis; (R)-pantothenate biosynthesis; beta-alanine from L-aspartate: step 1/1.</text>
</comment>
<keyword evidence="2 9" id="KW-0566">Pantothenate biosynthesis</keyword>
<dbReference type="SUPFAM" id="SSF50692">
    <property type="entry name" value="ADC-like"/>
    <property type="match status" value="1"/>
</dbReference>
<dbReference type="Proteomes" id="UP000662873">
    <property type="component" value="Chromosome"/>
</dbReference>
<reference evidence="10" key="1">
    <citation type="journal article" name="DNA Res.">
        <title>The physiological potential of anammox bacteria as revealed by their core genome structure.</title>
        <authorList>
            <person name="Okubo T."/>
            <person name="Toyoda A."/>
            <person name="Fukuhara K."/>
            <person name="Uchiyama I."/>
            <person name="Harigaya Y."/>
            <person name="Kuroiwa M."/>
            <person name="Suzuki T."/>
            <person name="Murakami Y."/>
            <person name="Suwa Y."/>
            <person name="Takami H."/>
        </authorList>
    </citation>
    <scope>NUCLEOTIDE SEQUENCE</scope>
    <source>
        <strain evidence="10">317325-2</strain>
    </source>
</reference>
<dbReference type="GO" id="GO:0006523">
    <property type="term" value="P:alanine biosynthetic process"/>
    <property type="evidence" value="ECO:0007669"/>
    <property type="project" value="InterPro"/>
</dbReference>
<evidence type="ECO:0000313" key="10">
    <source>
        <dbReference type="EMBL" id="BBO22531.1"/>
    </source>
</evidence>
<keyword evidence="4 9" id="KW-0068">Autocatalytic cleavage</keyword>
<gene>
    <name evidence="9" type="primary">panD</name>
    <name evidence="10" type="ORF">NPRO_01260</name>
</gene>
<feature type="binding site" evidence="9">
    <location>
        <begin position="72"/>
        <end position="74"/>
    </location>
    <ligand>
        <name>substrate</name>
    </ligand>
</feature>
<keyword evidence="3 9" id="KW-0210">Decarboxylase</keyword>
<evidence type="ECO:0000256" key="6">
    <source>
        <dbReference type="ARBA" id="ARBA00023239"/>
    </source>
</evidence>
<proteinExistence type="inferred from homology"/>
<evidence type="ECO:0000256" key="4">
    <source>
        <dbReference type="ARBA" id="ARBA00022813"/>
    </source>
</evidence>
<keyword evidence="6 9" id="KW-0456">Lyase</keyword>
<dbReference type="PANTHER" id="PTHR21012:SF0">
    <property type="entry name" value="ASPARTATE 1-DECARBOXYLASE"/>
    <property type="match status" value="1"/>
</dbReference>
<dbReference type="EC" id="4.1.1.11" evidence="9"/>
<keyword evidence="5 9" id="KW-0865">Zymogen</keyword>
<dbReference type="PANTHER" id="PTHR21012">
    <property type="entry name" value="ASPARTATE 1-DECARBOXYLASE"/>
    <property type="match status" value="1"/>
</dbReference>
<organism evidence="10 11">
    <name type="scientific">Candidatus Nitrosymbiomonas proteolyticus</name>
    <dbReference type="NCBI Taxonomy" id="2608984"/>
    <lineage>
        <taxon>Bacteria</taxon>
        <taxon>Bacillati</taxon>
        <taxon>Armatimonadota</taxon>
        <taxon>Armatimonadota incertae sedis</taxon>
        <taxon>Candidatus Nitrosymbiomonas</taxon>
    </lineage>
</organism>
<comment type="cofactor">
    <cofactor evidence="9">
        <name>pyruvate</name>
        <dbReference type="ChEBI" id="CHEBI:15361"/>
    </cofactor>
    <text evidence="9">Binds 1 pyruvoyl group covalently per subunit.</text>
</comment>
<comment type="catalytic activity">
    <reaction evidence="9">
        <text>L-aspartate + H(+) = beta-alanine + CO2</text>
        <dbReference type="Rhea" id="RHEA:19497"/>
        <dbReference type="ChEBI" id="CHEBI:15378"/>
        <dbReference type="ChEBI" id="CHEBI:16526"/>
        <dbReference type="ChEBI" id="CHEBI:29991"/>
        <dbReference type="ChEBI" id="CHEBI:57966"/>
        <dbReference type="EC" id="4.1.1.11"/>
    </reaction>
</comment>
<sequence length="120" mass="13288">MRLLQLLKAKLHHAHVTYANPEYVGSIEIDGELMKRAGLLDGELVQIWAVDRPARLSTYAFAGPKGVIGLNGGAAHFFEKGDRLVICAFAWTDEVIEPTILLLDKNNEVVREMKPYSVVG</sequence>
<name>A0A809S7V8_9BACT</name>
<evidence type="ECO:0000256" key="2">
    <source>
        <dbReference type="ARBA" id="ARBA00022655"/>
    </source>
</evidence>
<accession>A0A809S7V8</accession>
<evidence type="ECO:0000256" key="3">
    <source>
        <dbReference type="ARBA" id="ARBA00022793"/>
    </source>
</evidence>
<keyword evidence="1 9" id="KW-0963">Cytoplasm</keyword>
<comment type="function">
    <text evidence="9">Catalyzes the pyruvoyl-dependent decarboxylation of aspartate to produce beta-alanine.</text>
</comment>
<evidence type="ECO:0000256" key="7">
    <source>
        <dbReference type="ARBA" id="ARBA00023270"/>
    </source>
</evidence>
<dbReference type="UniPathway" id="UPA00028">
    <property type="reaction ID" value="UER00002"/>
</dbReference>
<comment type="PTM">
    <text evidence="9">Is synthesized initially as an inactive proenzyme, which is activated by self-cleavage at a specific serine bond to produce a beta-subunit with a hydroxyl group at its C-terminus and an alpha-subunit with a pyruvoyl group at its N-terminus.</text>
</comment>
<dbReference type="Gene3D" id="2.40.40.20">
    <property type="match status" value="1"/>
</dbReference>
<feature type="modified residue" description="Pyruvic acid (Ser)" evidence="9">
    <location>
        <position position="26"/>
    </location>
</feature>
<evidence type="ECO:0000256" key="5">
    <source>
        <dbReference type="ARBA" id="ARBA00023145"/>
    </source>
</evidence>
<feature type="active site" description="Schiff-base intermediate with substrate; via pyruvic acid" evidence="9">
    <location>
        <position position="26"/>
    </location>
</feature>
<dbReference type="GO" id="GO:0005829">
    <property type="term" value="C:cytosol"/>
    <property type="evidence" value="ECO:0007669"/>
    <property type="project" value="TreeGrafter"/>
</dbReference>
<feature type="binding site" evidence="9">
    <location>
        <position position="58"/>
    </location>
    <ligand>
        <name>substrate</name>
    </ligand>
</feature>
<dbReference type="EMBL" id="AP021858">
    <property type="protein sequence ID" value="BBO22531.1"/>
    <property type="molecule type" value="Genomic_DNA"/>
</dbReference>
<keyword evidence="8 9" id="KW-0670">Pyruvate</keyword>
<dbReference type="Pfam" id="PF02261">
    <property type="entry name" value="Asp_decarbox"/>
    <property type="match status" value="1"/>
</dbReference>
<comment type="subunit">
    <text evidence="9">Heterooctamer of four alpha and four beta subunits.</text>
</comment>
<dbReference type="GO" id="GO:0015940">
    <property type="term" value="P:pantothenate biosynthetic process"/>
    <property type="evidence" value="ECO:0007669"/>
    <property type="project" value="UniProtKB-UniRule"/>
</dbReference>
<feature type="chain" id="PRO_5035347997" description="Aspartate 1-decarboxylase beta chain" evidence="9">
    <location>
        <begin position="1"/>
        <end position="25"/>
    </location>
</feature>
<feature type="active site" description="Proton donor" evidence="9">
    <location>
        <position position="59"/>
    </location>
</feature>
<evidence type="ECO:0000313" key="11">
    <source>
        <dbReference type="Proteomes" id="UP000662873"/>
    </source>
</evidence>
<comment type="subcellular location">
    <subcellularLocation>
        <location evidence="9">Cytoplasm</location>
    </subcellularLocation>
</comment>